<accession>A0A3P3W3Y5</accession>
<dbReference type="OrthoDB" id="2042421at2"/>
<dbReference type="NCBIfam" id="NF041324">
    <property type="entry name" value="Bacteroid_MobA"/>
    <property type="match status" value="1"/>
</dbReference>
<evidence type="ECO:0000313" key="1">
    <source>
        <dbReference type="EMBL" id="RRJ89108.1"/>
    </source>
</evidence>
<comment type="caution">
    <text evidence="1">The sequence shown here is derived from an EMBL/GenBank/DDBJ whole genome shotgun (WGS) entry which is preliminary data.</text>
</comment>
<proteinExistence type="predicted"/>
<gene>
    <name evidence="1" type="ORF">EG240_12675</name>
</gene>
<dbReference type="Pfam" id="PF19514">
    <property type="entry name" value="MobC_2"/>
    <property type="match status" value="1"/>
</dbReference>
<protein>
    <recommendedName>
        <fullName evidence="3">MobA protein</fullName>
    </recommendedName>
</protein>
<reference evidence="1 2" key="1">
    <citation type="submission" date="2018-11" db="EMBL/GenBank/DDBJ databases">
        <title>Flavobacterium sp. nov., YIM 102701-2 draft genome.</title>
        <authorList>
            <person name="Li G."/>
            <person name="Jiang Y."/>
        </authorList>
    </citation>
    <scope>NUCLEOTIDE SEQUENCE [LARGE SCALE GENOMIC DNA]</scope>
    <source>
        <strain evidence="1 2">YIM 102701-2</strain>
    </source>
</reference>
<sequence>MVIKKNLRKQGGRPPKTDPAKIRYSISFTEEEHARFLTLFEQSGMQVKAHFITSQIFGKEIKSVKIDKGTVDFYMRLTSFHSQFRSVGVNYNQIVKLLYKNFSEKKAAAYLYKLEKQTIEMAVLCRKIIHLTEEFEAKYLKKETPNDS</sequence>
<evidence type="ECO:0008006" key="3">
    <source>
        <dbReference type="Google" id="ProtNLM"/>
    </source>
</evidence>
<evidence type="ECO:0000313" key="2">
    <source>
        <dbReference type="Proteomes" id="UP000275719"/>
    </source>
</evidence>
<dbReference type="RefSeq" id="WP_125019757.1">
    <property type="nucleotide sequence ID" value="NZ_RQVQ01000033.1"/>
</dbReference>
<name>A0A3P3W3Y5_9FLAO</name>
<dbReference type="Proteomes" id="UP000275719">
    <property type="component" value="Unassembled WGS sequence"/>
</dbReference>
<dbReference type="EMBL" id="RQVQ01000033">
    <property type="protein sequence ID" value="RRJ89108.1"/>
    <property type="molecule type" value="Genomic_DNA"/>
</dbReference>
<organism evidence="1 2">
    <name type="scientific">Paenimyroides tangerinum</name>
    <dbReference type="NCBI Taxonomy" id="2488728"/>
    <lineage>
        <taxon>Bacteria</taxon>
        <taxon>Pseudomonadati</taxon>
        <taxon>Bacteroidota</taxon>
        <taxon>Flavobacteriia</taxon>
        <taxon>Flavobacteriales</taxon>
        <taxon>Flavobacteriaceae</taxon>
        <taxon>Paenimyroides</taxon>
    </lineage>
</organism>
<dbReference type="AlphaFoldDB" id="A0A3P3W3Y5"/>
<keyword evidence="2" id="KW-1185">Reference proteome</keyword>
<dbReference type="InterPro" id="IPR045788">
    <property type="entry name" value="MobC_2"/>
</dbReference>